<gene>
    <name evidence="1" type="ORF">L1987_44385</name>
</gene>
<sequence length="203" mass="23423">MPILERKSSRVVHIPMSIQREYKVKYNRNRLYGYINPEKFREFKLVKRTQRSHNVAKFIFALHEPTSMLALPIGQHISLPETCSNYNDDKTSHTISSKKEKWFAIFEDNLTIIEQHNSTSDPCYKLGLNEFSDLAYEEFKSMYLCGVSSMVSPSDVLIDDDDDDEAECVGSRDSLPNLVDWRERGGIAPVKHQGNSVHEHVSR</sequence>
<dbReference type="EMBL" id="CM042031">
    <property type="protein sequence ID" value="KAI3785269.1"/>
    <property type="molecule type" value="Genomic_DNA"/>
</dbReference>
<evidence type="ECO:0000313" key="1">
    <source>
        <dbReference type="EMBL" id="KAI3785269.1"/>
    </source>
</evidence>
<keyword evidence="2" id="KW-1185">Reference proteome</keyword>
<protein>
    <submittedName>
        <fullName evidence="1">Uncharacterized protein</fullName>
    </submittedName>
</protein>
<organism evidence="1 2">
    <name type="scientific">Smallanthus sonchifolius</name>
    <dbReference type="NCBI Taxonomy" id="185202"/>
    <lineage>
        <taxon>Eukaryota</taxon>
        <taxon>Viridiplantae</taxon>
        <taxon>Streptophyta</taxon>
        <taxon>Embryophyta</taxon>
        <taxon>Tracheophyta</taxon>
        <taxon>Spermatophyta</taxon>
        <taxon>Magnoliopsida</taxon>
        <taxon>eudicotyledons</taxon>
        <taxon>Gunneridae</taxon>
        <taxon>Pentapetalae</taxon>
        <taxon>asterids</taxon>
        <taxon>campanulids</taxon>
        <taxon>Asterales</taxon>
        <taxon>Asteraceae</taxon>
        <taxon>Asteroideae</taxon>
        <taxon>Heliantheae alliance</taxon>
        <taxon>Millerieae</taxon>
        <taxon>Smallanthus</taxon>
    </lineage>
</organism>
<reference evidence="1 2" key="2">
    <citation type="journal article" date="2022" name="Mol. Ecol. Resour.">
        <title>The genomes of chicory, endive, great burdock and yacon provide insights into Asteraceae paleo-polyploidization history and plant inulin production.</title>
        <authorList>
            <person name="Fan W."/>
            <person name="Wang S."/>
            <person name="Wang H."/>
            <person name="Wang A."/>
            <person name="Jiang F."/>
            <person name="Liu H."/>
            <person name="Zhao H."/>
            <person name="Xu D."/>
            <person name="Zhang Y."/>
        </authorList>
    </citation>
    <scope>NUCLEOTIDE SEQUENCE [LARGE SCALE GENOMIC DNA]</scope>
    <source>
        <strain evidence="2">cv. Yunnan</strain>
        <tissue evidence="1">Leaves</tissue>
    </source>
</reference>
<accession>A0ACB9GPA2</accession>
<proteinExistence type="predicted"/>
<dbReference type="Proteomes" id="UP001056120">
    <property type="component" value="Linkage Group LG14"/>
</dbReference>
<evidence type="ECO:0000313" key="2">
    <source>
        <dbReference type="Proteomes" id="UP001056120"/>
    </source>
</evidence>
<comment type="caution">
    <text evidence="1">The sequence shown here is derived from an EMBL/GenBank/DDBJ whole genome shotgun (WGS) entry which is preliminary data.</text>
</comment>
<name>A0ACB9GPA2_9ASTR</name>
<reference evidence="2" key="1">
    <citation type="journal article" date="2022" name="Mol. Ecol. Resour.">
        <title>The genomes of chicory, endive, great burdock and yacon provide insights into Asteraceae palaeo-polyploidization history and plant inulin production.</title>
        <authorList>
            <person name="Fan W."/>
            <person name="Wang S."/>
            <person name="Wang H."/>
            <person name="Wang A."/>
            <person name="Jiang F."/>
            <person name="Liu H."/>
            <person name="Zhao H."/>
            <person name="Xu D."/>
            <person name="Zhang Y."/>
        </authorList>
    </citation>
    <scope>NUCLEOTIDE SEQUENCE [LARGE SCALE GENOMIC DNA]</scope>
    <source>
        <strain evidence="2">cv. Yunnan</strain>
    </source>
</reference>